<dbReference type="PANTHER" id="PTHR43229">
    <property type="entry name" value="NODULATION PROTEIN J"/>
    <property type="match status" value="1"/>
</dbReference>
<evidence type="ECO:0000256" key="1">
    <source>
        <dbReference type="ARBA" id="ARBA00004141"/>
    </source>
</evidence>
<accession>A0A0R2FQW6</accession>
<sequence>MLPLIQRNLKLFFRNRAGVFFSLLGALISFVLFIIFLKANMLDSWKQLQHPARMLDLWVIGGTLAVTGITTTLSALSRMASDSERHVYEDLILTGLSRLRIQISYIVSATIIGTVLQVVLYLIMIFYFNKIDGTQIQWSISLQLLIVAILSSFSAALLNFVLVFFMRSVDTVGKFSSIVGAMSGFLVGTYIPVGVLPEFAQNLVKLTPGAYVASIYRQLLMHDILKNINTNILDDLKKKLGVGITLNGHLTTLGQDMAIVVGVTLALLLVVVIINIRYQRKQKVSME</sequence>
<feature type="transmembrane region" description="Helical" evidence="5">
    <location>
        <begin position="17"/>
        <end position="37"/>
    </location>
</feature>
<evidence type="ECO:0000256" key="2">
    <source>
        <dbReference type="ARBA" id="ARBA00022692"/>
    </source>
</evidence>
<organism evidence="7 8">
    <name type="scientific">Liquorilactobacillus mali</name>
    <dbReference type="NCBI Taxonomy" id="1618"/>
    <lineage>
        <taxon>Bacteria</taxon>
        <taxon>Bacillati</taxon>
        <taxon>Bacillota</taxon>
        <taxon>Bacilli</taxon>
        <taxon>Lactobacillales</taxon>
        <taxon>Lactobacillaceae</taxon>
        <taxon>Liquorilactobacillus</taxon>
    </lineage>
</organism>
<keyword evidence="2 5" id="KW-0812">Transmembrane</keyword>
<evidence type="ECO:0000259" key="6">
    <source>
        <dbReference type="Pfam" id="PF01061"/>
    </source>
</evidence>
<feature type="transmembrane region" description="Helical" evidence="5">
    <location>
        <begin position="57"/>
        <end position="76"/>
    </location>
</feature>
<dbReference type="PATRIC" id="fig|1618.3.peg.1480"/>
<comment type="subcellular location">
    <subcellularLocation>
        <location evidence="1">Membrane</location>
        <topology evidence="1">Multi-pass membrane protein</topology>
    </subcellularLocation>
</comment>
<feature type="transmembrane region" description="Helical" evidence="5">
    <location>
        <begin position="177"/>
        <end position="196"/>
    </location>
</feature>
<reference evidence="7 8" key="1">
    <citation type="journal article" date="2015" name="Genome Announc.">
        <title>Expanding the biotechnology potential of lactobacilli through comparative genomics of 213 strains and associated genera.</title>
        <authorList>
            <person name="Sun Z."/>
            <person name="Harris H.M."/>
            <person name="McCann A."/>
            <person name="Guo C."/>
            <person name="Argimon S."/>
            <person name="Zhang W."/>
            <person name="Yang X."/>
            <person name="Jeffery I.B."/>
            <person name="Cooney J.C."/>
            <person name="Kagawa T.F."/>
            <person name="Liu W."/>
            <person name="Song Y."/>
            <person name="Salvetti E."/>
            <person name="Wrobel A."/>
            <person name="Rasinkangas P."/>
            <person name="Parkhill J."/>
            <person name="Rea M.C."/>
            <person name="O'Sullivan O."/>
            <person name="Ritari J."/>
            <person name="Douillard F.P."/>
            <person name="Paul Ross R."/>
            <person name="Yang R."/>
            <person name="Briner A.E."/>
            <person name="Felis G.E."/>
            <person name="de Vos W.M."/>
            <person name="Barrangou R."/>
            <person name="Klaenhammer T.R."/>
            <person name="Caufield P.W."/>
            <person name="Cui Y."/>
            <person name="Zhang H."/>
            <person name="O'Toole P.W."/>
        </authorList>
    </citation>
    <scope>NUCLEOTIDE SEQUENCE [LARGE SCALE GENOMIC DNA]</scope>
    <source>
        <strain evidence="7 8">ATCC 27304</strain>
    </source>
</reference>
<dbReference type="InterPro" id="IPR013525">
    <property type="entry name" value="ABC2_TM"/>
</dbReference>
<evidence type="ECO:0000256" key="5">
    <source>
        <dbReference type="SAM" id="Phobius"/>
    </source>
</evidence>
<protein>
    <submittedName>
        <fullName evidence="7">Membrane permease</fullName>
    </submittedName>
</protein>
<feature type="transmembrane region" description="Helical" evidence="5">
    <location>
        <begin position="140"/>
        <end position="165"/>
    </location>
</feature>
<dbReference type="Pfam" id="PF01061">
    <property type="entry name" value="ABC2_membrane"/>
    <property type="match status" value="1"/>
</dbReference>
<feature type="transmembrane region" description="Helical" evidence="5">
    <location>
        <begin position="105"/>
        <end position="128"/>
    </location>
</feature>
<name>A0A0R2FQW6_9LACO</name>
<dbReference type="PANTHER" id="PTHR43229:SF2">
    <property type="entry name" value="NODULATION PROTEIN J"/>
    <property type="match status" value="1"/>
</dbReference>
<dbReference type="GO" id="GO:0140359">
    <property type="term" value="F:ABC-type transporter activity"/>
    <property type="evidence" value="ECO:0007669"/>
    <property type="project" value="InterPro"/>
</dbReference>
<dbReference type="Proteomes" id="UP000051727">
    <property type="component" value="Unassembled WGS sequence"/>
</dbReference>
<feature type="domain" description="ABC-2 type transporter transmembrane" evidence="6">
    <location>
        <begin position="4"/>
        <end position="220"/>
    </location>
</feature>
<dbReference type="GO" id="GO:0016020">
    <property type="term" value="C:membrane"/>
    <property type="evidence" value="ECO:0007669"/>
    <property type="project" value="UniProtKB-SubCell"/>
</dbReference>
<evidence type="ECO:0000313" key="7">
    <source>
        <dbReference type="EMBL" id="KRN26884.1"/>
    </source>
</evidence>
<gene>
    <name evidence="7" type="ORF">IV36_GL001463</name>
</gene>
<comment type="caution">
    <text evidence="7">The sequence shown here is derived from an EMBL/GenBank/DDBJ whole genome shotgun (WGS) entry which is preliminary data.</text>
</comment>
<evidence type="ECO:0000256" key="3">
    <source>
        <dbReference type="ARBA" id="ARBA00022989"/>
    </source>
</evidence>
<dbReference type="RefSeq" id="WP_056992293.1">
    <property type="nucleotide sequence ID" value="NZ_JBDNJW010000040.1"/>
</dbReference>
<keyword evidence="4 5" id="KW-0472">Membrane</keyword>
<dbReference type="OrthoDB" id="162334at2"/>
<keyword evidence="3 5" id="KW-1133">Transmembrane helix</keyword>
<proteinExistence type="predicted"/>
<evidence type="ECO:0000313" key="8">
    <source>
        <dbReference type="Proteomes" id="UP000051727"/>
    </source>
</evidence>
<feature type="transmembrane region" description="Helical" evidence="5">
    <location>
        <begin position="257"/>
        <end position="276"/>
    </location>
</feature>
<dbReference type="InterPro" id="IPR051784">
    <property type="entry name" value="Nod_factor_ABC_transporter"/>
</dbReference>
<dbReference type="EMBL" id="JQAR01000031">
    <property type="protein sequence ID" value="KRN26884.1"/>
    <property type="molecule type" value="Genomic_DNA"/>
</dbReference>
<dbReference type="STRING" id="1618.IV36_GL001463"/>
<dbReference type="AlphaFoldDB" id="A0A0R2FQW6"/>
<evidence type="ECO:0000256" key="4">
    <source>
        <dbReference type="ARBA" id="ARBA00023136"/>
    </source>
</evidence>